<feature type="compositionally biased region" description="Basic and acidic residues" evidence="1">
    <location>
        <begin position="156"/>
        <end position="171"/>
    </location>
</feature>
<name>A0ABT9UZF8_9BACL</name>
<keyword evidence="4" id="KW-0418">Kinase</keyword>
<organism evidence="4 5">
    <name type="scientific">Anoxybacillus andreesenii</name>
    <dbReference type="NCBI Taxonomy" id="1325932"/>
    <lineage>
        <taxon>Bacteria</taxon>
        <taxon>Bacillati</taxon>
        <taxon>Bacillota</taxon>
        <taxon>Bacilli</taxon>
        <taxon>Bacillales</taxon>
        <taxon>Anoxybacillaceae</taxon>
        <taxon>Anoxybacillus</taxon>
    </lineage>
</organism>
<dbReference type="EMBL" id="JAUSTU010000001">
    <property type="protein sequence ID" value="MDQ0154069.1"/>
    <property type="molecule type" value="Genomic_DNA"/>
</dbReference>
<evidence type="ECO:0000313" key="4">
    <source>
        <dbReference type="EMBL" id="MDQ0154069.1"/>
    </source>
</evidence>
<evidence type="ECO:0000259" key="3">
    <source>
        <dbReference type="Pfam" id="PF18915"/>
    </source>
</evidence>
<feature type="chain" id="PRO_5046824277" evidence="2">
    <location>
        <begin position="27"/>
        <end position="388"/>
    </location>
</feature>
<feature type="domain" description="DUF5667" evidence="3">
    <location>
        <begin position="72"/>
        <end position="158"/>
    </location>
</feature>
<keyword evidence="5" id="KW-1185">Reference proteome</keyword>
<reference evidence="4 5" key="1">
    <citation type="submission" date="2023-07" db="EMBL/GenBank/DDBJ databases">
        <title>Genomic Encyclopedia of Type Strains, Phase IV (KMG-IV): sequencing the most valuable type-strain genomes for metagenomic binning, comparative biology and taxonomic classification.</title>
        <authorList>
            <person name="Goeker M."/>
        </authorList>
    </citation>
    <scope>NUCLEOTIDE SEQUENCE [LARGE SCALE GENOMIC DNA]</scope>
    <source>
        <strain evidence="4 5">DSM 23948</strain>
    </source>
</reference>
<dbReference type="Pfam" id="PF18915">
    <property type="entry name" value="DUF5667"/>
    <property type="match status" value="1"/>
</dbReference>
<feature type="signal peptide" evidence="2">
    <location>
        <begin position="1"/>
        <end position="26"/>
    </location>
</feature>
<protein>
    <submittedName>
        <fullName evidence="4">Chemotaxis protein histidine kinase CheA</fullName>
    </submittedName>
</protein>
<dbReference type="GO" id="GO:0016301">
    <property type="term" value="F:kinase activity"/>
    <property type="evidence" value="ECO:0007669"/>
    <property type="project" value="UniProtKB-KW"/>
</dbReference>
<comment type="caution">
    <text evidence="4">The sequence shown here is derived from an EMBL/GenBank/DDBJ whole genome shotgun (WGS) entry which is preliminary data.</text>
</comment>
<dbReference type="Proteomes" id="UP001231362">
    <property type="component" value="Unassembled WGS sequence"/>
</dbReference>
<sequence>MNKKSKKLLAIAATGFLVFSTTPAFAEDNGLGLTVVDDTKAVNQNAETDVNSITSEDGNEATVDQNTEAPSLLPGDFFYFAKTVLEKIKLAFTFDNEEEAKLFTTYASERLAEAEALFKNGEEDKALETIQKALENLDSAGDLVEGGSSTVEEKEENSKVTDDDSTPKDEEASTTEETMTPKTDEETTVEDSYNEVEKLISQNIIALKAALEKVKNPVAKAALQRNIEKSYAKLAKKLEKIEEKYANKDDDSAADVDIPNEIKEEDGTQPSAKAPEVVEPPVIKDEQATEKSVEDERVVESIKKDQKNRVKEVRQEIKEIKQQEKAKQKQVKMEQKQVAKEGKRVEKEIKKQEKQAEKQAKHAEKQQEKKHGQGHSKDQSKKEHGKDK</sequence>
<feature type="compositionally biased region" description="Basic and acidic residues" evidence="1">
    <location>
        <begin position="282"/>
        <end position="388"/>
    </location>
</feature>
<evidence type="ECO:0000313" key="5">
    <source>
        <dbReference type="Proteomes" id="UP001231362"/>
    </source>
</evidence>
<keyword evidence="4" id="KW-0808">Transferase</keyword>
<evidence type="ECO:0000256" key="2">
    <source>
        <dbReference type="SAM" id="SignalP"/>
    </source>
</evidence>
<feature type="region of interest" description="Disordered" evidence="1">
    <location>
        <begin position="139"/>
        <end position="194"/>
    </location>
</feature>
<feature type="region of interest" description="Disordered" evidence="1">
    <location>
        <begin position="243"/>
        <end position="388"/>
    </location>
</feature>
<keyword evidence="2" id="KW-0732">Signal</keyword>
<evidence type="ECO:0000256" key="1">
    <source>
        <dbReference type="SAM" id="MobiDB-lite"/>
    </source>
</evidence>
<gene>
    <name evidence="4" type="ORF">J2S07_000367</name>
</gene>
<accession>A0ABT9UZF8</accession>
<dbReference type="InterPro" id="IPR043725">
    <property type="entry name" value="DUF5667"/>
</dbReference>
<proteinExistence type="predicted"/>
<dbReference type="RefSeq" id="WP_307148685.1">
    <property type="nucleotide sequence ID" value="NZ_JAUSTU010000001.1"/>
</dbReference>